<dbReference type="AlphaFoldDB" id="A0A0F9LNF5"/>
<feature type="non-terminal residue" evidence="1">
    <location>
        <position position="94"/>
    </location>
</feature>
<protein>
    <submittedName>
        <fullName evidence="1">Uncharacterized protein</fullName>
    </submittedName>
</protein>
<comment type="caution">
    <text evidence="1">The sequence shown here is derived from an EMBL/GenBank/DDBJ whole genome shotgun (WGS) entry which is preliminary data.</text>
</comment>
<gene>
    <name evidence="1" type="ORF">LCGC14_1193210</name>
</gene>
<name>A0A0F9LNF5_9ZZZZ</name>
<accession>A0A0F9LNF5</accession>
<proteinExistence type="predicted"/>
<sequence length="94" mass="9705">MNGAPHRKVDEVATGLIDAVRGIGNSVTSNVKAAGEKLMRALDEPFSAVTDKEGPHRVAHRLANGLIDTGVNFVDAGIIGSAKIAGEAVMKALD</sequence>
<dbReference type="EMBL" id="LAZR01006073">
    <property type="protein sequence ID" value="KKM94933.1"/>
    <property type="molecule type" value="Genomic_DNA"/>
</dbReference>
<reference evidence="1" key="1">
    <citation type="journal article" date="2015" name="Nature">
        <title>Complex archaea that bridge the gap between prokaryotes and eukaryotes.</title>
        <authorList>
            <person name="Spang A."/>
            <person name="Saw J.H."/>
            <person name="Jorgensen S.L."/>
            <person name="Zaremba-Niedzwiedzka K."/>
            <person name="Martijn J."/>
            <person name="Lind A.E."/>
            <person name="van Eijk R."/>
            <person name="Schleper C."/>
            <person name="Guy L."/>
            <person name="Ettema T.J."/>
        </authorList>
    </citation>
    <scope>NUCLEOTIDE SEQUENCE</scope>
</reference>
<organism evidence="1">
    <name type="scientific">marine sediment metagenome</name>
    <dbReference type="NCBI Taxonomy" id="412755"/>
    <lineage>
        <taxon>unclassified sequences</taxon>
        <taxon>metagenomes</taxon>
        <taxon>ecological metagenomes</taxon>
    </lineage>
</organism>
<evidence type="ECO:0000313" key="1">
    <source>
        <dbReference type="EMBL" id="KKM94933.1"/>
    </source>
</evidence>